<dbReference type="InterPro" id="IPR001005">
    <property type="entry name" value="SANT/Myb"/>
</dbReference>
<evidence type="ECO:0000256" key="10">
    <source>
        <dbReference type="PROSITE-ProRule" id="PRU00228"/>
    </source>
</evidence>
<keyword evidence="2" id="KW-0479">Metal-binding</keyword>
<dbReference type="Gene3D" id="3.30.60.90">
    <property type="match status" value="1"/>
</dbReference>
<evidence type="ECO:0000256" key="5">
    <source>
        <dbReference type="ARBA" id="ARBA00023015"/>
    </source>
</evidence>
<dbReference type="GO" id="GO:0003713">
    <property type="term" value="F:transcription coactivator activity"/>
    <property type="evidence" value="ECO:0007669"/>
    <property type="project" value="InterPro"/>
</dbReference>
<keyword evidence="3 10" id="KW-0863">Zinc-finger</keyword>
<dbReference type="GO" id="GO:0008270">
    <property type="term" value="F:zinc ion binding"/>
    <property type="evidence" value="ECO:0007669"/>
    <property type="project" value="UniProtKB-KW"/>
</dbReference>
<evidence type="ECO:0000259" key="13">
    <source>
        <dbReference type="PROSITE" id="PS50090"/>
    </source>
</evidence>
<feature type="region of interest" description="Disordered" evidence="11">
    <location>
        <begin position="161"/>
        <end position="188"/>
    </location>
</feature>
<feature type="signal peptide" evidence="12">
    <location>
        <begin position="1"/>
        <end position="23"/>
    </location>
</feature>
<dbReference type="InterPro" id="IPR017930">
    <property type="entry name" value="Myb_dom"/>
</dbReference>
<dbReference type="PIRSF" id="PIRSF025024">
    <property type="entry name" value="Transcriptional_adaptor_2"/>
    <property type="match status" value="1"/>
</dbReference>
<dbReference type="PROSITE" id="PS51293">
    <property type="entry name" value="SANT"/>
    <property type="match status" value="1"/>
</dbReference>
<dbReference type="PROSITE" id="PS01357">
    <property type="entry name" value="ZF_ZZ_1"/>
    <property type="match status" value="1"/>
</dbReference>
<feature type="domain" description="SANT" evidence="15">
    <location>
        <begin position="87"/>
        <end position="139"/>
    </location>
</feature>
<dbReference type="Pfam" id="PF22941">
    <property type="entry name" value="TADA2A-like_3rd"/>
    <property type="match status" value="1"/>
</dbReference>
<dbReference type="PANTHER" id="PTHR12374">
    <property type="entry name" value="TRANSCRIPTIONAL ADAPTOR 2 ADA2 -RELATED"/>
    <property type="match status" value="1"/>
</dbReference>
<dbReference type="Gene3D" id="1.10.10.60">
    <property type="entry name" value="Homeodomain-like"/>
    <property type="match status" value="1"/>
</dbReference>
<keyword evidence="12" id="KW-0732">Signal</keyword>
<name>A0A396J709_MEDTR</name>
<evidence type="ECO:0000256" key="11">
    <source>
        <dbReference type="SAM" id="MobiDB-lite"/>
    </source>
</evidence>
<dbReference type="SMART" id="SM00717">
    <property type="entry name" value="SANT"/>
    <property type="match status" value="1"/>
</dbReference>
<dbReference type="Pfam" id="PF25299">
    <property type="entry name" value="ZZ_ADA2"/>
    <property type="match status" value="1"/>
</dbReference>
<dbReference type="InterPro" id="IPR036388">
    <property type="entry name" value="WH-like_DNA-bd_sf"/>
</dbReference>
<feature type="domain" description="ZZ-type" evidence="14">
    <location>
        <begin position="29"/>
        <end position="85"/>
    </location>
</feature>
<dbReference type="PROSITE" id="PS50090">
    <property type="entry name" value="MYB_LIKE"/>
    <property type="match status" value="1"/>
</dbReference>
<comment type="subcellular location">
    <subcellularLocation>
        <location evidence="1 9">Nucleus</location>
    </subcellularLocation>
</comment>
<dbReference type="InterPro" id="IPR016827">
    <property type="entry name" value="Ada2/TADA2"/>
</dbReference>
<dbReference type="InterPro" id="IPR041983">
    <property type="entry name" value="ADA2-like_ZZ"/>
</dbReference>
<dbReference type="InterPro" id="IPR043145">
    <property type="entry name" value="Znf_ZZ_sf"/>
</dbReference>
<accession>A0A396J709</accession>
<dbReference type="InterPro" id="IPR017884">
    <property type="entry name" value="SANT_dom"/>
</dbReference>
<dbReference type="Proteomes" id="UP000265566">
    <property type="component" value="Chromosome 2"/>
</dbReference>
<keyword evidence="4" id="KW-0862">Zinc</keyword>
<reference evidence="17" key="1">
    <citation type="journal article" date="2018" name="Nat. Plants">
        <title>Whole-genome landscape of Medicago truncatula symbiotic genes.</title>
        <authorList>
            <person name="Pecrix Y."/>
            <person name="Gamas P."/>
            <person name="Carrere S."/>
        </authorList>
    </citation>
    <scope>NUCLEOTIDE SEQUENCE</scope>
    <source>
        <tissue evidence="17">Leaves</tissue>
    </source>
</reference>
<protein>
    <recommendedName>
        <fullName evidence="9">Transcriptional adapter</fullName>
    </recommendedName>
</protein>
<dbReference type="GO" id="GO:0003677">
    <property type="term" value="F:DNA binding"/>
    <property type="evidence" value="ECO:0007669"/>
    <property type="project" value="UniProtKB-KW"/>
</dbReference>
<feature type="domain" description="Myb-like" evidence="13">
    <location>
        <begin position="92"/>
        <end position="135"/>
    </location>
</feature>
<dbReference type="SUPFAM" id="SSF46689">
    <property type="entry name" value="Homeodomain-like"/>
    <property type="match status" value="2"/>
</dbReference>
<dbReference type="PROSITE" id="PS51294">
    <property type="entry name" value="HTH_MYB"/>
    <property type="match status" value="1"/>
</dbReference>
<evidence type="ECO:0000256" key="6">
    <source>
        <dbReference type="ARBA" id="ARBA00023125"/>
    </source>
</evidence>
<keyword evidence="6" id="KW-0238">DNA-binding</keyword>
<keyword evidence="8 9" id="KW-0539">Nucleus</keyword>
<dbReference type="GO" id="GO:0005634">
    <property type="term" value="C:nucleus"/>
    <property type="evidence" value="ECO:0007669"/>
    <property type="project" value="UniProtKB-SubCell"/>
</dbReference>
<comment type="caution">
    <text evidence="17">The sequence shown here is derived from an EMBL/GenBank/DDBJ whole genome shotgun (WGS) entry which is preliminary data.</text>
</comment>
<evidence type="ECO:0000313" key="17">
    <source>
        <dbReference type="EMBL" id="RHN72674.1"/>
    </source>
</evidence>
<dbReference type="FunFam" id="1.10.10.60:FF:000115">
    <property type="entry name" value="Transcriptional adapter 2"/>
    <property type="match status" value="1"/>
</dbReference>
<keyword evidence="5 9" id="KW-0805">Transcription regulation</keyword>
<dbReference type="InterPro" id="IPR000433">
    <property type="entry name" value="Znf_ZZ"/>
</dbReference>
<dbReference type="PANTHER" id="PTHR12374:SF81">
    <property type="entry name" value="TRANSCRIPTIONAL ADAPTER ADA2B"/>
    <property type="match status" value="1"/>
</dbReference>
<evidence type="ECO:0000259" key="14">
    <source>
        <dbReference type="PROSITE" id="PS50135"/>
    </source>
</evidence>
<dbReference type="EMBL" id="PSQE01000002">
    <property type="protein sequence ID" value="RHN72674.1"/>
    <property type="molecule type" value="Genomic_DNA"/>
</dbReference>
<evidence type="ECO:0000256" key="2">
    <source>
        <dbReference type="ARBA" id="ARBA00022723"/>
    </source>
</evidence>
<dbReference type="FunFam" id="3.30.60.90:FF:000013">
    <property type="entry name" value="Transcriptional adapter"/>
    <property type="match status" value="1"/>
</dbReference>
<dbReference type="Gene3D" id="1.10.10.10">
    <property type="entry name" value="Winged helix-like DNA-binding domain superfamily/Winged helix DNA-binding domain"/>
    <property type="match status" value="1"/>
</dbReference>
<dbReference type="FunFam" id="1.10.10.10:FF:000087">
    <property type="entry name" value="Transcriptional adapter 2"/>
    <property type="match status" value="1"/>
</dbReference>
<dbReference type="AlphaFoldDB" id="A0A396J709"/>
<dbReference type="CDD" id="cd00167">
    <property type="entry name" value="SANT"/>
    <property type="match status" value="1"/>
</dbReference>
<feature type="region of interest" description="Disordered" evidence="11">
    <location>
        <begin position="394"/>
        <end position="436"/>
    </location>
</feature>
<evidence type="ECO:0000256" key="12">
    <source>
        <dbReference type="SAM" id="SignalP"/>
    </source>
</evidence>
<evidence type="ECO:0000256" key="4">
    <source>
        <dbReference type="ARBA" id="ARBA00022833"/>
    </source>
</evidence>
<feature type="domain" description="HTH myb-type" evidence="16">
    <location>
        <begin position="92"/>
        <end position="139"/>
    </location>
</feature>
<evidence type="ECO:0000256" key="8">
    <source>
        <dbReference type="ARBA" id="ARBA00023242"/>
    </source>
</evidence>
<proteinExistence type="predicted"/>
<feature type="compositionally biased region" description="Basic and acidic residues" evidence="11">
    <location>
        <begin position="394"/>
        <end position="403"/>
    </location>
</feature>
<organism evidence="17">
    <name type="scientific">Medicago truncatula</name>
    <name type="common">Barrel medic</name>
    <name type="synonym">Medicago tribuloides</name>
    <dbReference type="NCBI Taxonomy" id="3880"/>
    <lineage>
        <taxon>Eukaryota</taxon>
        <taxon>Viridiplantae</taxon>
        <taxon>Streptophyta</taxon>
        <taxon>Embryophyta</taxon>
        <taxon>Tracheophyta</taxon>
        <taxon>Spermatophyta</taxon>
        <taxon>Magnoliopsida</taxon>
        <taxon>eudicotyledons</taxon>
        <taxon>Gunneridae</taxon>
        <taxon>Pentapetalae</taxon>
        <taxon>rosids</taxon>
        <taxon>fabids</taxon>
        <taxon>Fabales</taxon>
        <taxon>Fabaceae</taxon>
        <taxon>Papilionoideae</taxon>
        <taxon>50 kb inversion clade</taxon>
        <taxon>NPAAA clade</taxon>
        <taxon>Hologalegina</taxon>
        <taxon>IRL clade</taxon>
        <taxon>Trifolieae</taxon>
        <taxon>Medicago</taxon>
    </lineage>
</organism>
<evidence type="ECO:0000256" key="3">
    <source>
        <dbReference type="ARBA" id="ARBA00022771"/>
    </source>
</evidence>
<dbReference type="Gramene" id="rna8420">
    <property type="protein sequence ID" value="RHN72674.1"/>
    <property type="gene ID" value="gene8420"/>
</dbReference>
<evidence type="ECO:0000256" key="1">
    <source>
        <dbReference type="ARBA" id="ARBA00004123"/>
    </source>
</evidence>
<dbReference type="PROSITE" id="PS50135">
    <property type="entry name" value="ZF_ZZ_2"/>
    <property type="match status" value="1"/>
</dbReference>
<feature type="chain" id="PRO_5017176879" description="Transcriptional adapter" evidence="12">
    <location>
        <begin position="24"/>
        <end position="506"/>
    </location>
</feature>
<dbReference type="CDD" id="cd02335">
    <property type="entry name" value="ZZ_ADA2"/>
    <property type="match status" value="1"/>
</dbReference>
<dbReference type="SMART" id="SM00291">
    <property type="entry name" value="ZnF_ZZ"/>
    <property type="match status" value="1"/>
</dbReference>
<dbReference type="GO" id="GO:0006357">
    <property type="term" value="P:regulation of transcription by RNA polymerase II"/>
    <property type="evidence" value="ECO:0007669"/>
    <property type="project" value="InterPro"/>
</dbReference>
<evidence type="ECO:0000256" key="9">
    <source>
        <dbReference type="PIRNR" id="PIRNR025024"/>
    </source>
</evidence>
<keyword evidence="7 9" id="KW-0804">Transcription</keyword>
<dbReference type="Pfam" id="PF00249">
    <property type="entry name" value="Myb_DNA-binding"/>
    <property type="match status" value="1"/>
</dbReference>
<gene>
    <name evidence="17" type="ORF">MtrunA17_Chr2g0290341</name>
</gene>
<evidence type="ECO:0000259" key="15">
    <source>
        <dbReference type="PROSITE" id="PS51293"/>
    </source>
</evidence>
<feature type="region of interest" description="Disordered" evidence="11">
    <location>
        <begin position="229"/>
        <end position="258"/>
    </location>
</feature>
<sequence>MVISVIAHSHVCILPFHVACCQGAGEAKWALYHCNYCKKNITGVIRIKCAVCPDFDLCVECFSVGAELTPHKSNHDYRVMNKLSFPLVSPDWNADEEMLILEGIEMYGLENWAEVAEHVGTKNKEACMEHYMKFYLNSPVFPLPDMSHAVGRSREELLATAKGSDSGPSVNTHAAAGANKKASNKGRGKASLREGVHFIFARKSQLTLHYILYSSLVLLSLTDYPKDGDFGGNKPNSSRNEGRTLVEASGYNPKRQEFDPEYDDDAEKLLADMEFNDNDTEEEIEIKLRVISVYNKRLDERERRKKFILERNLLHENPFEKDLTPEEKAICRKYDVFMRLHTKEKHDELLRTVISEHRYLKKILETKEAIAAGCRTSAEADIYLANKRRSEVEGSARGVRENTHAVPNNHGVPNALMSPDSAGTRPARPATSSAVNATKHSAVKRLCCELRLSPTVYLKMQEDMSVQMIAGNISSKSDGRQMFKNMDTMKIDRVYDMLIKKGIGSP</sequence>
<evidence type="ECO:0000256" key="7">
    <source>
        <dbReference type="ARBA" id="ARBA00023163"/>
    </source>
</evidence>
<dbReference type="InterPro" id="IPR009057">
    <property type="entry name" value="Homeodomain-like_sf"/>
</dbReference>
<evidence type="ECO:0000259" key="16">
    <source>
        <dbReference type="PROSITE" id="PS51294"/>
    </source>
</evidence>
<dbReference type="InterPro" id="IPR055141">
    <property type="entry name" value="TADA2A_B-like_dom"/>
</dbReference>
<dbReference type="SUPFAM" id="SSF57850">
    <property type="entry name" value="RING/U-box"/>
    <property type="match status" value="1"/>
</dbReference>